<dbReference type="GeneID" id="301442489"/>
<evidence type="ECO:0000313" key="2">
    <source>
        <dbReference type="Proteomes" id="UP000256864"/>
    </source>
</evidence>
<evidence type="ECO:0000313" key="1">
    <source>
        <dbReference type="EMBL" id="REE28594.1"/>
    </source>
</evidence>
<sequence length="295" mass="33178">MNKYWGVAFLIFLAISLGTASAATENDTWSRWGSKGNHSHIKATSNCCSVIVNVNDTCAVFAYRRDSTYAATLKIQRTVWNGRETLKEYKTTNGYFFHTVISEGGWMMGAGGPDIVWINRALESIGGDIIRRGNVTSYDMKRAHSLVRRLGLGHFVIRGPGGQAGVSIYRRGYSRLSVFRLKSGEYLSVPNSPSYYRRGYYSRWSRDPLKAAVYAAGTDRWGINRRNILLYETRSEKNSTSVKVHVTFDGGRLIGRYRGRADNILFLGKYISASSIPRIPKTRFLGTVTLARRIN</sequence>
<organism evidence="1 2">
    <name type="scientific">Methanothermobacter defluvii</name>
    <dbReference type="NCBI Taxonomy" id="49339"/>
    <lineage>
        <taxon>Archaea</taxon>
        <taxon>Methanobacteriati</taxon>
        <taxon>Methanobacteriota</taxon>
        <taxon>Methanomada group</taxon>
        <taxon>Methanobacteria</taxon>
        <taxon>Methanobacteriales</taxon>
        <taxon>Methanobacteriaceae</taxon>
        <taxon>Methanothermobacter</taxon>
    </lineage>
</organism>
<dbReference type="AlphaFoldDB" id="A0A371NDR4"/>
<name>A0A371NDR4_9EURY</name>
<keyword evidence="2" id="KW-1185">Reference proteome</keyword>
<dbReference type="Proteomes" id="UP000256864">
    <property type="component" value="Unassembled WGS sequence"/>
</dbReference>
<reference evidence="1 2" key="1">
    <citation type="submission" date="2018-07" db="EMBL/GenBank/DDBJ databases">
        <title>Genomic Encyclopedia of Type Strains, Phase IV (KMG-IV): sequencing the most valuable type-strain genomes for metagenomic binning, comparative biology and taxonomic classification.</title>
        <authorList>
            <person name="Goeker M."/>
        </authorList>
    </citation>
    <scope>NUCLEOTIDE SEQUENCE [LARGE SCALE GENOMIC DNA]</scope>
    <source>
        <strain evidence="1 2">DSM 7466</strain>
    </source>
</reference>
<dbReference type="EMBL" id="QREL01000001">
    <property type="protein sequence ID" value="REE28594.1"/>
    <property type="molecule type" value="Genomic_DNA"/>
</dbReference>
<dbReference type="RefSeq" id="WP_115892189.1">
    <property type="nucleotide sequence ID" value="NZ_QREL01000001.1"/>
</dbReference>
<accession>A0A371NDR4</accession>
<comment type="caution">
    <text evidence="1">The sequence shown here is derived from an EMBL/GenBank/DDBJ whole genome shotgun (WGS) entry which is preliminary data.</text>
</comment>
<proteinExistence type="predicted"/>
<protein>
    <submittedName>
        <fullName evidence="1">Uncharacterized protein</fullName>
    </submittedName>
</protein>
<gene>
    <name evidence="1" type="ORF">C7452_0612</name>
</gene>